<keyword evidence="2" id="KW-1185">Reference proteome</keyword>
<evidence type="ECO:0000313" key="1">
    <source>
        <dbReference type="EMBL" id="GAC32978.1"/>
    </source>
</evidence>
<proteinExistence type="predicted"/>
<comment type="caution">
    <text evidence="1">The sequence shown here is derived from an EMBL/GenBank/DDBJ whole genome shotgun (WGS) entry which is preliminary data.</text>
</comment>
<sequence>MPITSLTLLTRSPIFKGPNVNLCTTKKHIYLILRAAGKSSFFWRTF</sequence>
<reference evidence="2" key="1">
    <citation type="journal article" date="2014" name="Environ. Microbiol.">
        <title>Comparative genomics of the marine bacterial genus Glaciecola reveals the high degree of genomic diversity and genomic characteristic for cold adaptation.</title>
        <authorList>
            <person name="Qin Q.L."/>
            <person name="Xie B.B."/>
            <person name="Yu Y."/>
            <person name="Shu Y.L."/>
            <person name="Rong J.C."/>
            <person name="Zhang Y.J."/>
            <person name="Zhao D.L."/>
            <person name="Chen X.L."/>
            <person name="Zhang X.Y."/>
            <person name="Chen B."/>
            <person name="Zhou B.C."/>
            <person name="Zhang Y.Z."/>
        </authorList>
    </citation>
    <scope>NUCLEOTIDE SEQUENCE [LARGE SCALE GENOMIC DNA]</scope>
    <source>
        <strain evidence="2">LMG 21857</strain>
    </source>
</reference>
<dbReference type="STRING" id="1129793.GPLA_2073"/>
<dbReference type="Proteomes" id="UP000006322">
    <property type="component" value="Unassembled WGS sequence"/>
</dbReference>
<accession>K6ZW16</accession>
<organism evidence="1 2">
    <name type="scientific">Paraglaciecola polaris LMG 21857</name>
    <dbReference type="NCBI Taxonomy" id="1129793"/>
    <lineage>
        <taxon>Bacteria</taxon>
        <taxon>Pseudomonadati</taxon>
        <taxon>Pseudomonadota</taxon>
        <taxon>Gammaproteobacteria</taxon>
        <taxon>Alteromonadales</taxon>
        <taxon>Alteromonadaceae</taxon>
        <taxon>Paraglaciecola</taxon>
    </lineage>
</organism>
<name>K6ZW16_9ALTE</name>
<gene>
    <name evidence="1" type="ORF">GPLA_2073</name>
</gene>
<dbReference type="AlphaFoldDB" id="K6ZW16"/>
<evidence type="ECO:0000313" key="2">
    <source>
        <dbReference type="Proteomes" id="UP000006322"/>
    </source>
</evidence>
<dbReference type="EMBL" id="BAER01000045">
    <property type="protein sequence ID" value="GAC32978.1"/>
    <property type="molecule type" value="Genomic_DNA"/>
</dbReference>
<protein>
    <submittedName>
        <fullName evidence="1">Uncharacterized protein</fullName>
    </submittedName>
</protein>